<protein>
    <submittedName>
        <fullName evidence="1">Uncharacterized protein</fullName>
    </submittedName>
</protein>
<accession>A0ACC1QDH7</accession>
<proteinExistence type="predicted"/>
<dbReference type="EMBL" id="JANAKD010002583">
    <property type="protein sequence ID" value="KAJ3473277.1"/>
    <property type="molecule type" value="Genomic_DNA"/>
</dbReference>
<comment type="caution">
    <text evidence="1">The sequence shown here is derived from an EMBL/GenBank/DDBJ whole genome shotgun (WGS) entry which is preliminary data.</text>
</comment>
<organism evidence="1 2">
    <name type="scientific">Lecanicillium saksenae</name>
    <dbReference type="NCBI Taxonomy" id="468837"/>
    <lineage>
        <taxon>Eukaryota</taxon>
        <taxon>Fungi</taxon>
        <taxon>Dikarya</taxon>
        <taxon>Ascomycota</taxon>
        <taxon>Pezizomycotina</taxon>
        <taxon>Sordariomycetes</taxon>
        <taxon>Hypocreomycetidae</taxon>
        <taxon>Hypocreales</taxon>
        <taxon>Cordycipitaceae</taxon>
        <taxon>Lecanicillium</taxon>
    </lineage>
</organism>
<evidence type="ECO:0000313" key="1">
    <source>
        <dbReference type="EMBL" id="KAJ3473277.1"/>
    </source>
</evidence>
<name>A0ACC1QDH7_9HYPO</name>
<gene>
    <name evidence="1" type="ORF">NLG97_g10404</name>
</gene>
<dbReference type="Proteomes" id="UP001148737">
    <property type="component" value="Unassembled WGS sequence"/>
</dbReference>
<keyword evidence="2" id="KW-1185">Reference proteome</keyword>
<evidence type="ECO:0000313" key="2">
    <source>
        <dbReference type="Proteomes" id="UP001148737"/>
    </source>
</evidence>
<sequence>MQHYVASDVGNVAIPEETESGQPDPLSISIYTLKELILREWRNDWEAKPASPSSIRLIHFGKLLDDKEPLKKYQFSSESPNVVHMSIRPQDLDEEETKPGGKSLGADSLRRRTKYTYQQRLRIFPPTSRYENTSHYTTRTHGCAPEAAGAYNH</sequence>
<reference evidence="1" key="1">
    <citation type="submission" date="2022-07" db="EMBL/GenBank/DDBJ databases">
        <title>Genome Sequence of Lecanicillium saksenae.</title>
        <authorList>
            <person name="Buettner E."/>
        </authorList>
    </citation>
    <scope>NUCLEOTIDE SEQUENCE</scope>
    <source>
        <strain evidence="1">VT-O1</strain>
    </source>
</reference>